<reference evidence="1 2" key="1">
    <citation type="submission" date="2019-01" db="EMBL/GenBank/DDBJ databases">
        <authorList>
            <person name="Chen W.-M."/>
        </authorList>
    </citation>
    <scope>NUCLEOTIDE SEQUENCE [LARGE SCALE GENOMIC DNA]</scope>
    <source>
        <strain evidence="1 2">CCP-7</strain>
    </source>
</reference>
<dbReference type="RefSeq" id="WP_127746682.1">
    <property type="nucleotide sequence ID" value="NZ_SACN01000006.1"/>
</dbReference>
<proteinExistence type="predicted"/>
<dbReference type="AlphaFoldDB" id="A0A437LUN6"/>
<dbReference type="EMBL" id="SACN01000006">
    <property type="protein sequence ID" value="RVT89094.1"/>
    <property type="molecule type" value="Genomic_DNA"/>
</dbReference>
<protein>
    <submittedName>
        <fullName evidence="1">DUF2889 domain-containing protein</fullName>
    </submittedName>
</protein>
<keyword evidence="2" id="KW-1185">Reference proteome</keyword>
<sequence>MDFYLHRPGPYRRAISLQIDAGIARAAMEDDLHSFAITIRHDGATVDSVETDNIRTPFNTCPTAAIATARLAGTPLASPAAFDDPDDRFRSCTHTLDIVNLAAAHAMEPGLRRLYRIEVEEIDGLLHATIERDGVELFGWRVQGDTIVDGPWTGQSVQRLAKALADADADMREAAMLLRRACHIGQARNFDTDKVERAGTSGSIASCHTLQFDVRPHSRRNVGTYVDFFGEGRWPLS</sequence>
<evidence type="ECO:0000313" key="2">
    <source>
        <dbReference type="Proteomes" id="UP000282971"/>
    </source>
</evidence>
<dbReference type="OrthoDB" id="7498222at2"/>
<comment type="caution">
    <text evidence="1">The sequence shown here is derived from an EMBL/GenBank/DDBJ whole genome shotgun (WGS) entry which is preliminary data.</text>
</comment>
<gene>
    <name evidence="1" type="ORF">EOD43_22490</name>
</gene>
<organism evidence="1 2">
    <name type="scientific">Sphingomonas crocodyli</name>
    <dbReference type="NCBI Taxonomy" id="1979270"/>
    <lineage>
        <taxon>Bacteria</taxon>
        <taxon>Pseudomonadati</taxon>
        <taxon>Pseudomonadota</taxon>
        <taxon>Alphaproteobacteria</taxon>
        <taxon>Sphingomonadales</taxon>
        <taxon>Sphingomonadaceae</taxon>
        <taxon>Sphingomonas</taxon>
    </lineage>
</organism>
<dbReference type="Proteomes" id="UP000282971">
    <property type="component" value="Unassembled WGS sequence"/>
</dbReference>
<name>A0A437LUN6_9SPHN</name>
<evidence type="ECO:0000313" key="1">
    <source>
        <dbReference type="EMBL" id="RVT89094.1"/>
    </source>
</evidence>
<accession>A0A437LUN6</accession>